<sequence>MTRNPPRLELAVYARPKHPESPHYALFVAPQRDAGPMVKHHVKNTWQVDGSGHASCPWRYERTVEASLENERRLLARVVVAKVLQTEEKLQQIFDSIPVDTEDGGTVTANGGASFHCKSWVKDAWEGLRRRRAICSTFDDWDVVERQAREYVEKKRQQGRWDTSWKGAAGVPLMDVLGGEERVA</sequence>
<accession>A0A2S6CGV3</accession>
<dbReference type="AlphaFoldDB" id="A0A2S6CGV3"/>
<dbReference type="Proteomes" id="UP000237631">
    <property type="component" value="Unassembled WGS sequence"/>
</dbReference>
<name>A0A2S6CGV3_9PEZI</name>
<organism evidence="1 2">
    <name type="scientific">Cercospora berteroae</name>
    <dbReference type="NCBI Taxonomy" id="357750"/>
    <lineage>
        <taxon>Eukaryota</taxon>
        <taxon>Fungi</taxon>
        <taxon>Dikarya</taxon>
        <taxon>Ascomycota</taxon>
        <taxon>Pezizomycotina</taxon>
        <taxon>Dothideomycetes</taxon>
        <taxon>Dothideomycetidae</taxon>
        <taxon>Mycosphaerellales</taxon>
        <taxon>Mycosphaerellaceae</taxon>
        <taxon>Cercospora</taxon>
    </lineage>
</organism>
<dbReference type="InterPro" id="IPR054208">
    <property type="entry name" value="DUF6914"/>
</dbReference>
<keyword evidence="2" id="KW-1185">Reference proteome</keyword>
<comment type="caution">
    <text evidence="1">The sequence shown here is derived from an EMBL/GenBank/DDBJ whole genome shotgun (WGS) entry which is preliminary data.</text>
</comment>
<reference evidence="2" key="1">
    <citation type="journal article" date="2017" name="bioRxiv">
        <title>Conservation of a gene cluster reveals novel cercosporin biosynthetic mechanisms and extends production to the genus Colletotrichum.</title>
        <authorList>
            <person name="de Jonge R."/>
            <person name="Ebert M.K."/>
            <person name="Huitt-Roehl C.R."/>
            <person name="Pal P."/>
            <person name="Suttle J.C."/>
            <person name="Spanner R.E."/>
            <person name="Neubauer J.D."/>
            <person name="Jurick W.M.II."/>
            <person name="Stott K.A."/>
            <person name="Secor G.A."/>
            <person name="Thomma B.P.H.J."/>
            <person name="Van de Peer Y."/>
            <person name="Townsend C.A."/>
            <person name="Bolton M.D."/>
        </authorList>
    </citation>
    <scope>NUCLEOTIDE SEQUENCE [LARGE SCALE GENOMIC DNA]</scope>
    <source>
        <strain evidence="2">CBS538.71</strain>
    </source>
</reference>
<gene>
    <name evidence="1" type="ORF">CBER1_04121</name>
</gene>
<evidence type="ECO:0000313" key="2">
    <source>
        <dbReference type="Proteomes" id="UP000237631"/>
    </source>
</evidence>
<dbReference type="OrthoDB" id="2679825at2759"/>
<dbReference type="Pfam" id="PF21858">
    <property type="entry name" value="DUF6914"/>
    <property type="match status" value="1"/>
</dbReference>
<proteinExistence type="predicted"/>
<evidence type="ECO:0000313" key="1">
    <source>
        <dbReference type="EMBL" id="PPJ58941.1"/>
    </source>
</evidence>
<dbReference type="EMBL" id="PNEN01000435">
    <property type="protein sequence ID" value="PPJ58941.1"/>
    <property type="molecule type" value="Genomic_DNA"/>
</dbReference>
<protein>
    <submittedName>
        <fullName evidence="1">Uncharacterized protein</fullName>
    </submittedName>
</protein>